<evidence type="ECO:0000256" key="1">
    <source>
        <dbReference type="ARBA" id="ARBA00022737"/>
    </source>
</evidence>
<comment type="caution">
    <text evidence="3">The sequence shown here is derived from an EMBL/GenBank/DDBJ whole genome shotgun (WGS) entry which is preliminary data.</text>
</comment>
<evidence type="ECO:0000313" key="3">
    <source>
        <dbReference type="EMBL" id="MCU6696782.1"/>
    </source>
</evidence>
<protein>
    <submittedName>
        <fullName evidence="3">PRD domain-containing protein</fullName>
    </submittedName>
</protein>
<dbReference type="SUPFAM" id="SSF63520">
    <property type="entry name" value="PTS-regulatory domain, PRD"/>
    <property type="match status" value="2"/>
</dbReference>
<evidence type="ECO:0000259" key="2">
    <source>
        <dbReference type="PROSITE" id="PS51372"/>
    </source>
</evidence>
<dbReference type="Gene3D" id="2.30.24.10">
    <property type="entry name" value="CAT RNA-binding domain"/>
    <property type="match status" value="1"/>
</dbReference>
<dbReference type="EMBL" id="JAOQKC010000008">
    <property type="protein sequence ID" value="MCU6696782.1"/>
    <property type="molecule type" value="Genomic_DNA"/>
</dbReference>
<dbReference type="SUPFAM" id="SSF50151">
    <property type="entry name" value="SacY-like RNA-binding domain"/>
    <property type="match status" value="1"/>
</dbReference>
<dbReference type="Pfam" id="PF03123">
    <property type="entry name" value="CAT_RBD"/>
    <property type="match status" value="1"/>
</dbReference>
<dbReference type="PANTHER" id="PTHR30185">
    <property type="entry name" value="CRYPTIC BETA-GLUCOSIDE BGL OPERON ANTITERMINATOR"/>
    <property type="match status" value="1"/>
</dbReference>
<keyword evidence="1" id="KW-0677">Repeat</keyword>
<dbReference type="InterPro" id="IPR011608">
    <property type="entry name" value="PRD"/>
</dbReference>
<dbReference type="InterPro" id="IPR004341">
    <property type="entry name" value="CAT_RNA-bd_dom"/>
</dbReference>
<dbReference type="PROSITE" id="PS51372">
    <property type="entry name" value="PRD_2"/>
    <property type="match status" value="2"/>
</dbReference>
<proteinExistence type="predicted"/>
<dbReference type="SMART" id="SM01061">
    <property type="entry name" value="CAT_RBD"/>
    <property type="match status" value="1"/>
</dbReference>
<dbReference type="Pfam" id="PF00874">
    <property type="entry name" value="PRD"/>
    <property type="match status" value="2"/>
</dbReference>
<reference evidence="3 4" key="1">
    <citation type="journal article" date="2021" name="ISME Commun">
        <title>Automated analysis of genomic sequences facilitates high-throughput and comprehensive description of bacteria.</title>
        <authorList>
            <person name="Hitch T.C.A."/>
        </authorList>
    </citation>
    <scope>NUCLEOTIDE SEQUENCE [LARGE SCALE GENOMIC DNA]</scope>
    <source>
        <strain evidence="3 4">Sanger_04</strain>
    </source>
</reference>
<dbReference type="InterPro" id="IPR050661">
    <property type="entry name" value="BglG_antiterminators"/>
</dbReference>
<keyword evidence="4" id="KW-1185">Reference proteome</keyword>
<sequence>MYRVSRVLNNNGVIAIDMEDNQEYVLLGKGLGFGKKVSERFEKPDGISMYRLADDTERGSAKSLAQNVAPEFIEMADAVMREAESRFGTVDRRVMLPLADHLSFAASRVRNGEQISNPLTDDIRTLFHSEFKTALLIKDLFRDRLGLSLDDHEVGYVALHIHSAIEDEKISMAMQTAQAVRECVDMLEQETGEHIDVLSLAYNRLMNHIKYMVARGVTGEDLKVNMNDYMSIKFPKSYALATSVCDRLAASTGLTFDEMEIGYLAMHIERVYSTCSPST</sequence>
<feature type="domain" description="PRD" evidence="2">
    <location>
        <begin position="173"/>
        <end position="278"/>
    </location>
</feature>
<gene>
    <name evidence="3" type="ORF">OCV63_07705</name>
</gene>
<dbReference type="Gene3D" id="1.10.1790.10">
    <property type="entry name" value="PRD domain"/>
    <property type="match status" value="2"/>
</dbReference>
<dbReference type="Proteomes" id="UP001652461">
    <property type="component" value="Unassembled WGS sequence"/>
</dbReference>
<feature type="domain" description="PRD" evidence="2">
    <location>
        <begin position="67"/>
        <end position="171"/>
    </location>
</feature>
<dbReference type="PANTHER" id="PTHR30185:SF15">
    <property type="entry name" value="CRYPTIC BETA-GLUCOSIDE BGL OPERON ANTITERMINATOR"/>
    <property type="match status" value="1"/>
</dbReference>
<accession>A0ABT2RWT1</accession>
<dbReference type="InterPro" id="IPR036634">
    <property type="entry name" value="PRD_sf"/>
</dbReference>
<organism evidence="3 4">
    <name type="scientific">Laedolimicola ammoniilytica</name>
    <dbReference type="NCBI Taxonomy" id="2981771"/>
    <lineage>
        <taxon>Bacteria</taxon>
        <taxon>Bacillati</taxon>
        <taxon>Bacillota</taxon>
        <taxon>Clostridia</taxon>
        <taxon>Lachnospirales</taxon>
        <taxon>Lachnospiraceae</taxon>
        <taxon>Laedolimicola</taxon>
    </lineage>
</organism>
<dbReference type="InterPro" id="IPR036650">
    <property type="entry name" value="CAT_RNA-bd_dom_sf"/>
</dbReference>
<dbReference type="RefSeq" id="WP_158363269.1">
    <property type="nucleotide sequence ID" value="NZ_JAOQKC010000008.1"/>
</dbReference>
<evidence type="ECO:0000313" key="4">
    <source>
        <dbReference type="Proteomes" id="UP001652461"/>
    </source>
</evidence>
<name>A0ABT2RWT1_9FIRM</name>